<protein>
    <recommendedName>
        <fullName evidence="6">HEAT repeat domain-containing protein</fullName>
    </recommendedName>
</protein>
<keyword evidence="3" id="KW-0614">Plasmid</keyword>
<dbReference type="SUPFAM" id="SSF48371">
    <property type="entry name" value="ARM repeat"/>
    <property type="match status" value="1"/>
</dbReference>
<dbReference type="Proteomes" id="UP000054859">
    <property type="component" value="Unassembled WGS sequence"/>
</dbReference>
<dbReference type="PATRIC" id="fig|45056.6.peg.2175"/>
<sequence>MKSFLVVLGIVFSLHVFAETTVDIYGERNKNFDAGILKFRKQISEIEEKSHKLMIEPNLTKKEQSELEKLLTDKILLSEKIRRLYGFLYVGFASVYYAPGKLNTTIEVISRETPERFNYFGPEYLNEIVENKDDIIEKAQNYYQTGGLLFVNNKLVQDQNCQAFHCLWGFASKELKPYKQQFYDAISHNKNYIIEVLKESSIPHRKTGALILIGFFPDPQEIIHLASLSVNDGNEEVRNMAMRIIGTTLEKVKVNDLDPRPYLSLLNSPIVTDRNKALLVLFHLAQSKPSAEIIIKEGGSKLLELLALKQINNHNPAYMVLRQLSGKEYGEYDLAAWENWLKTSRLAT</sequence>
<evidence type="ECO:0000313" key="5">
    <source>
        <dbReference type="Proteomes" id="UP000281170"/>
    </source>
</evidence>
<organism evidence="2 4">
    <name type="scientific">Legionella adelaidensis</name>
    <dbReference type="NCBI Taxonomy" id="45056"/>
    <lineage>
        <taxon>Bacteria</taxon>
        <taxon>Pseudomonadati</taxon>
        <taxon>Pseudomonadota</taxon>
        <taxon>Gammaproteobacteria</taxon>
        <taxon>Legionellales</taxon>
        <taxon>Legionellaceae</taxon>
        <taxon>Legionella</taxon>
    </lineage>
</organism>
<keyword evidence="4" id="KW-1185">Reference proteome</keyword>
<dbReference type="KEGG" id="ladl:NCTC12735_01849"/>
<reference evidence="2 4" key="1">
    <citation type="submission" date="2015-11" db="EMBL/GenBank/DDBJ databases">
        <title>Identification of large and diverse effector repertoires of 38 Legionella species.</title>
        <authorList>
            <person name="Burstein D."/>
            <person name="Amaro F."/>
            <person name="Zusman T."/>
            <person name="Lifshitz Z."/>
            <person name="Cohen O."/>
            <person name="Gilbert J.A."/>
            <person name="Pupko T."/>
            <person name="Shuman H.A."/>
            <person name="Segal G."/>
        </authorList>
    </citation>
    <scope>NUCLEOTIDE SEQUENCE [LARGE SCALE GENOMIC DNA]</scope>
    <source>
        <strain evidence="2 4">1762-AUS-E</strain>
    </source>
</reference>
<evidence type="ECO:0008006" key="6">
    <source>
        <dbReference type="Google" id="ProtNLM"/>
    </source>
</evidence>
<dbReference type="RefSeq" id="WP_058463152.1">
    <property type="nucleotide sequence ID" value="NZ_CAAAHS010000001.1"/>
</dbReference>
<dbReference type="InterPro" id="IPR016024">
    <property type="entry name" value="ARM-type_fold"/>
</dbReference>
<dbReference type="STRING" id="45056.Lade_2103"/>
<reference evidence="3 5" key="2">
    <citation type="submission" date="2018-12" db="EMBL/GenBank/DDBJ databases">
        <authorList>
            <consortium name="Pathogen Informatics"/>
        </authorList>
    </citation>
    <scope>NUCLEOTIDE SEQUENCE [LARGE SCALE GENOMIC DNA]</scope>
    <source>
        <strain evidence="3 5">NCTC12735</strain>
        <plasmid evidence="5">26</plasmid>
    </source>
</reference>
<dbReference type="Proteomes" id="UP000281170">
    <property type="component" value="Plasmid 26"/>
</dbReference>
<proteinExistence type="predicted"/>
<evidence type="ECO:0000313" key="3">
    <source>
        <dbReference type="EMBL" id="VEH86201.1"/>
    </source>
</evidence>
<evidence type="ECO:0000256" key="1">
    <source>
        <dbReference type="SAM" id="SignalP"/>
    </source>
</evidence>
<name>A0A0W0R1H1_9GAMM</name>
<evidence type="ECO:0000313" key="4">
    <source>
        <dbReference type="Proteomes" id="UP000054859"/>
    </source>
</evidence>
<gene>
    <name evidence="2" type="ORF">Lade_2103</name>
    <name evidence="3" type="ORF">NCTC12735_01849</name>
</gene>
<feature type="signal peptide" evidence="1">
    <location>
        <begin position="1"/>
        <end position="18"/>
    </location>
</feature>
<dbReference type="OrthoDB" id="5653336at2"/>
<accession>A0A0W0R1H1</accession>
<dbReference type="AlphaFoldDB" id="A0A0W0R1H1"/>
<dbReference type="EMBL" id="LNKA01000019">
    <property type="protein sequence ID" value="KTC64809.1"/>
    <property type="molecule type" value="Genomic_DNA"/>
</dbReference>
<dbReference type="EMBL" id="LR134435">
    <property type="protein sequence ID" value="VEH86201.1"/>
    <property type="molecule type" value="Genomic_DNA"/>
</dbReference>
<evidence type="ECO:0000313" key="2">
    <source>
        <dbReference type="EMBL" id="KTC64809.1"/>
    </source>
</evidence>
<keyword evidence="1" id="KW-0732">Signal</keyword>
<feature type="chain" id="PRO_5036299168" description="HEAT repeat domain-containing protein" evidence="1">
    <location>
        <begin position="19"/>
        <end position="348"/>
    </location>
</feature>
<geneLocation type="plasmid" evidence="3 5">
    <name>26</name>
</geneLocation>